<comment type="caution">
    <text evidence="1">The sequence shown here is derived from an EMBL/GenBank/DDBJ whole genome shotgun (WGS) entry which is preliminary data.</text>
</comment>
<keyword evidence="2" id="KW-1185">Reference proteome</keyword>
<accession>A0ABQ5UZH9</accession>
<protein>
    <recommendedName>
        <fullName evidence="3">Chromate transporter</fullName>
    </recommendedName>
</protein>
<evidence type="ECO:0000313" key="1">
    <source>
        <dbReference type="EMBL" id="GLQ20533.1"/>
    </source>
</evidence>
<evidence type="ECO:0000313" key="2">
    <source>
        <dbReference type="Proteomes" id="UP001161390"/>
    </source>
</evidence>
<proteinExistence type="predicted"/>
<gene>
    <name evidence="1" type="ORF">GCM10007854_14880</name>
</gene>
<evidence type="ECO:0008006" key="3">
    <source>
        <dbReference type="Google" id="ProtNLM"/>
    </source>
</evidence>
<reference evidence="1" key="2">
    <citation type="submission" date="2023-01" db="EMBL/GenBank/DDBJ databases">
        <title>Draft genome sequence of Algimonas porphyrae strain NBRC 108216.</title>
        <authorList>
            <person name="Sun Q."/>
            <person name="Mori K."/>
        </authorList>
    </citation>
    <scope>NUCLEOTIDE SEQUENCE</scope>
    <source>
        <strain evidence="1">NBRC 108216</strain>
    </source>
</reference>
<sequence length="97" mass="10324">MRRSFFVIGGAFGYLPGLRPFDALAMPVLDNLGSAVAVEEFSTNVKTYGAMAVFGAALTPFPYKVVTIMSGALKINFGVFMAASVFSSCWPRSTGPM</sequence>
<reference evidence="1" key="1">
    <citation type="journal article" date="2014" name="Int. J. Syst. Evol. Microbiol.">
        <title>Complete genome of a new Firmicutes species belonging to the dominant human colonic microbiota ('Ruminococcus bicirculans') reveals two chromosomes and a selective capacity to utilize plant glucans.</title>
        <authorList>
            <consortium name="NISC Comparative Sequencing Program"/>
            <person name="Wegmann U."/>
            <person name="Louis P."/>
            <person name="Goesmann A."/>
            <person name="Henrissat B."/>
            <person name="Duncan S.H."/>
            <person name="Flint H.J."/>
        </authorList>
    </citation>
    <scope>NUCLEOTIDE SEQUENCE</scope>
    <source>
        <strain evidence="1">NBRC 108216</strain>
    </source>
</reference>
<name>A0ABQ5UZH9_9PROT</name>
<dbReference type="EMBL" id="BSNJ01000003">
    <property type="protein sequence ID" value="GLQ20533.1"/>
    <property type="molecule type" value="Genomic_DNA"/>
</dbReference>
<dbReference type="Proteomes" id="UP001161390">
    <property type="component" value="Unassembled WGS sequence"/>
</dbReference>
<organism evidence="1 2">
    <name type="scientific">Algimonas porphyrae</name>
    <dbReference type="NCBI Taxonomy" id="1128113"/>
    <lineage>
        <taxon>Bacteria</taxon>
        <taxon>Pseudomonadati</taxon>
        <taxon>Pseudomonadota</taxon>
        <taxon>Alphaproteobacteria</taxon>
        <taxon>Maricaulales</taxon>
        <taxon>Robiginitomaculaceae</taxon>
        <taxon>Algimonas</taxon>
    </lineage>
</organism>
<dbReference type="RefSeq" id="WP_284371231.1">
    <property type="nucleotide sequence ID" value="NZ_BSNJ01000003.1"/>
</dbReference>